<evidence type="ECO:0000313" key="2">
    <source>
        <dbReference type="EMBL" id="CAR23473.1"/>
    </source>
</evidence>
<evidence type="ECO:0000313" key="3">
    <source>
        <dbReference type="Proteomes" id="UP000002036"/>
    </source>
</evidence>
<dbReference type="OrthoDB" id="25002at2759"/>
<proteinExistence type="predicted"/>
<dbReference type="Proteomes" id="UP000002036">
    <property type="component" value="Chromosome E"/>
</dbReference>
<keyword evidence="3" id="KW-1185">Reference proteome</keyword>
<dbReference type="AlphaFoldDB" id="C5DI62"/>
<dbReference type="RefSeq" id="XP_002553910.1">
    <property type="nucleotide sequence ID" value="XM_002553864.1"/>
</dbReference>
<feature type="region of interest" description="Disordered" evidence="1">
    <location>
        <begin position="358"/>
        <end position="384"/>
    </location>
</feature>
<dbReference type="GeneID" id="8292074"/>
<gene>
    <name evidence="2" type="ordered locus">KLTH0E09988g</name>
</gene>
<dbReference type="eggNOG" id="ENOG502QQE8">
    <property type="taxonomic scope" value="Eukaryota"/>
</dbReference>
<name>C5DI62_LACTC</name>
<dbReference type="InterPro" id="IPR036915">
    <property type="entry name" value="Cyclin-like_sf"/>
</dbReference>
<accession>C5DI62</accession>
<dbReference type="FunCoup" id="C5DI62">
    <property type="interactions" value="133"/>
</dbReference>
<dbReference type="InParanoid" id="C5DI62"/>
<protein>
    <submittedName>
        <fullName evidence="2">KLTH0E09988p</fullName>
    </submittedName>
</protein>
<dbReference type="EMBL" id="CU928169">
    <property type="protein sequence ID" value="CAR23473.1"/>
    <property type="molecule type" value="Genomic_DNA"/>
</dbReference>
<dbReference type="HOGENOM" id="CLU_698596_0_0_1"/>
<sequence length="384" mass="44611">MAQVGAKSPATTADGFNSRILWPDMIKTPDNKWVCTCKEIVDRLGTDPHVAGELKRRMEKCLMYFYVMKKQLKLFDHTYTAACILFFRYWFVFGLPPALTDCIHLSQALLVTACKTVENNRPIDVYVKGTCEFLLRDIPTSRGRQNIEKLRWELRDKLVGYEKRILCQMGFDLNLHNPKELIEEIFSGFFRYNRDFQMSEGFTKVFPKIIQDARNFIIQAGTQPVSLLCDGFTFTALSLVFCGLQYKKHVDSSFKFPKNFFTDRFPFRVTTQLFVELLTDYRVLEENFFDLKSNKGGKLQVSLEEMESLLDEDPPSDETLVSDYSTYVYEDIKDGVVREELLKHIEARVNELTERTIAQSETTEKRTIDNLSSAENPNKKQKNK</sequence>
<reference evidence="2 3" key="1">
    <citation type="journal article" date="2009" name="Genome Res.">
        <title>Comparative genomics of protoploid Saccharomycetaceae.</title>
        <authorList>
            <consortium name="The Genolevures Consortium"/>
            <person name="Souciet J.-L."/>
            <person name="Dujon B."/>
            <person name="Gaillardin C."/>
            <person name="Johnston M."/>
            <person name="Baret P.V."/>
            <person name="Cliften P."/>
            <person name="Sherman D.J."/>
            <person name="Weissenbach J."/>
            <person name="Westhof E."/>
            <person name="Wincker P."/>
            <person name="Jubin C."/>
            <person name="Poulain J."/>
            <person name="Barbe V."/>
            <person name="Segurens B."/>
            <person name="Artiguenave F."/>
            <person name="Anthouard V."/>
            <person name="Vacherie B."/>
            <person name="Val M.-E."/>
            <person name="Fulton R.S."/>
            <person name="Minx P."/>
            <person name="Wilson R."/>
            <person name="Durrens P."/>
            <person name="Jean G."/>
            <person name="Marck C."/>
            <person name="Martin T."/>
            <person name="Nikolski M."/>
            <person name="Rolland T."/>
            <person name="Seret M.-L."/>
            <person name="Casaregola S."/>
            <person name="Despons L."/>
            <person name="Fairhead C."/>
            <person name="Fischer G."/>
            <person name="Lafontaine I."/>
            <person name="Leh V."/>
            <person name="Lemaire M."/>
            <person name="de Montigny J."/>
            <person name="Neuveglise C."/>
            <person name="Thierry A."/>
            <person name="Blanc-Lenfle I."/>
            <person name="Bleykasten C."/>
            <person name="Diffels J."/>
            <person name="Fritsch E."/>
            <person name="Frangeul L."/>
            <person name="Goeffon A."/>
            <person name="Jauniaux N."/>
            <person name="Kachouri-Lafond R."/>
            <person name="Payen C."/>
            <person name="Potier S."/>
            <person name="Pribylova L."/>
            <person name="Ozanne C."/>
            <person name="Richard G.-F."/>
            <person name="Sacerdot C."/>
            <person name="Straub M.-L."/>
            <person name="Talla E."/>
        </authorList>
    </citation>
    <scope>NUCLEOTIDE SEQUENCE [LARGE SCALE GENOMIC DNA]</scope>
    <source>
        <strain evidence="3">ATCC 56472 / CBS 6340 / NRRL Y-8284</strain>
    </source>
</reference>
<dbReference type="KEGG" id="lth:KLTH0E09988g"/>
<dbReference type="STRING" id="559295.C5DI62"/>
<organism evidence="2 3">
    <name type="scientific">Lachancea thermotolerans (strain ATCC 56472 / CBS 6340 / NRRL Y-8284)</name>
    <name type="common">Yeast</name>
    <name type="synonym">Kluyveromyces thermotolerans</name>
    <dbReference type="NCBI Taxonomy" id="559295"/>
    <lineage>
        <taxon>Eukaryota</taxon>
        <taxon>Fungi</taxon>
        <taxon>Dikarya</taxon>
        <taxon>Ascomycota</taxon>
        <taxon>Saccharomycotina</taxon>
        <taxon>Saccharomycetes</taxon>
        <taxon>Saccharomycetales</taxon>
        <taxon>Saccharomycetaceae</taxon>
        <taxon>Lachancea</taxon>
    </lineage>
</organism>
<evidence type="ECO:0000256" key="1">
    <source>
        <dbReference type="SAM" id="MobiDB-lite"/>
    </source>
</evidence>
<dbReference type="Gene3D" id="1.10.472.10">
    <property type="entry name" value="Cyclin-like"/>
    <property type="match status" value="1"/>
</dbReference>
<dbReference type="OMA" id="LFFRYWY"/>
<dbReference type="SUPFAM" id="SSF47954">
    <property type="entry name" value="Cyclin-like"/>
    <property type="match status" value="1"/>
</dbReference>